<feature type="chain" id="PRO_5032714994" evidence="2">
    <location>
        <begin position="32"/>
        <end position="85"/>
    </location>
</feature>
<sequence length="85" mass="8887">MNRFAAWRAPFASVLALLITFVVGAVQPALAESNDSGPPPESAPTSTPNGVIQALVVGSTAFALMLATAAAVLYYTAKRRRDEPL</sequence>
<evidence type="ECO:0000256" key="2">
    <source>
        <dbReference type="SAM" id="SignalP"/>
    </source>
</evidence>
<feature type="transmembrane region" description="Helical" evidence="1">
    <location>
        <begin position="55"/>
        <end position="77"/>
    </location>
</feature>
<organism evidence="3 4">
    <name type="scientific">Saccharomonospora viridis</name>
    <dbReference type="NCBI Taxonomy" id="1852"/>
    <lineage>
        <taxon>Bacteria</taxon>
        <taxon>Bacillati</taxon>
        <taxon>Actinomycetota</taxon>
        <taxon>Actinomycetes</taxon>
        <taxon>Pseudonocardiales</taxon>
        <taxon>Pseudonocardiaceae</taxon>
        <taxon>Saccharomonospora</taxon>
    </lineage>
</organism>
<name>A0A837DI09_9PSEU</name>
<keyword evidence="2" id="KW-0732">Signal</keyword>
<keyword evidence="1" id="KW-0812">Transmembrane</keyword>
<dbReference type="RefSeq" id="WP_015787410.1">
    <property type="nucleotide sequence ID" value="NZ_CALJZO010000125.1"/>
</dbReference>
<comment type="caution">
    <text evidence="3">The sequence shown here is derived from an EMBL/GenBank/DDBJ whole genome shotgun (WGS) entry which is preliminary data.</text>
</comment>
<evidence type="ECO:0000313" key="4">
    <source>
        <dbReference type="Proteomes" id="UP000030848"/>
    </source>
</evidence>
<keyword evidence="1" id="KW-0472">Membrane</keyword>
<accession>A0A837DI09</accession>
<feature type="signal peptide" evidence="2">
    <location>
        <begin position="1"/>
        <end position="31"/>
    </location>
</feature>
<dbReference type="Proteomes" id="UP000030848">
    <property type="component" value="Unassembled WGS sequence"/>
</dbReference>
<dbReference type="EMBL" id="JRZE01000001">
    <property type="protein sequence ID" value="KHF46081.1"/>
    <property type="molecule type" value="Genomic_DNA"/>
</dbReference>
<dbReference type="AlphaFoldDB" id="A0A837DI09"/>
<evidence type="ECO:0000313" key="3">
    <source>
        <dbReference type="EMBL" id="KHF46081.1"/>
    </source>
</evidence>
<proteinExistence type="predicted"/>
<protein>
    <submittedName>
        <fullName evidence="3">Uncharacterized protein</fullName>
    </submittedName>
</protein>
<gene>
    <name evidence="3" type="ORF">MINT15_03820</name>
</gene>
<reference evidence="3 4" key="1">
    <citation type="submission" date="2014-10" db="EMBL/GenBank/DDBJ databases">
        <title>Genome sequence of Micropolyspora internatus JCM3315.</title>
        <authorList>
            <person name="Shin S.-K."/>
            <person name="Yi H."/>
        </authorList>
    </citation>
    <scope>NUCLEOTIDE SEQUENCE [LARGE SCALE GENOMIC DNA]</scope>
    <source>
        <strain evidence="3 4">JCM 3315</strain>
    </source>
</reference>
<keyword evidence="1" id="KW-1133">Transmembrane helix</keyword>
<evidence type="ECO:0000256" key="1">
    <source>
        <dbReference type="SAM" id="Phobius"/>
    </source>
</evidence>